<evidence type="ECO:0000256" key="9">
    <source>
        <dbReference type="ARBA" id="ARBA00022741"/>
    </source>
</evidence>
<dbReference type="PROSITE" id="PS00107">
    <property type="entry name" value="PROTEIN_KINASE_ATP"/>
    <property type="match status" value="1"/>
</dbReference>
<evidence type="ECO:0000256" key="14">
    <source>
        <dbReference type="ARBA" id="ARBA00023170"/>
    </source>
</evidence>
<dbReference type="SMART" id="SM00220">
    <property type="entry name" value="S_TKc"/>
    <property type="match status" value="1"/>
</dbReference>
<evidence type="ECO:0000256" key="8">
    <source>
        <dbReference type="ARBA" id="ARBA00022737"/>
    </source>
</evidence>
<dbReference type="Pfam" id="PF07714">
    <property type="entry name" value="PK_Tyr_Ser-Thr"/>
    <property type="match status" value="1"/>
</dbReference>
<keyword evidence="11 16" id="KW-0067">ATP-binding</keyword>
<feature type="binding site" evidence="16">
    <location>
        <position position="334"/>
    </location>
    <ligand>
        <name>ATP</name>
        <dbReference type="ChEBI" id="CHEBI:30616"/>
    </ligand>
</feature>
<keyword evidence="10" id="KW-0418">Kinase</keyword>
<protein>
    <recommendedName>
        <fullName evidence="2">non-specific serine/threonine protein kinase</fullName>
        <ecNumber evidence="2">2.7.11.1</ecNumber>
    </recommendedName>
</protein>
<keyword evidence="15" id="KW-0325">Glycoprotein</keyword>
<dbReference type="InterPro" id="IPR008271">
    <property type="entry name" value="Ser/Thr_kinase_AS"/>
</dbReference>
<evidence type="ECO:0000256" key="1">
    <source>
        <dbReference type="ARBA" id="ARBA00004479"/>
    </source>
</evidence>
<evidence type="ECO:0000256" key="16">
    <source>
        <dbReference type="PROSITE-ProRule" id="PRU10141"/>
    </source>
</evidence>
<evidence type="ECO:0000256" key="13">
    <source>
        <dbReference type="ARBA" id="ARBA00023136"/>
    </source>
</evidence>
<dbReference type="GO" id="GO:0004674">
    <property type="term" value="F:protein serine/threonine kinase activity"/>
    <property type="evidence" value="ECO:0007669"/>
    <property type="project" value="UniProtKB-KW"/>
</dbReference>
<keyword evidence="20" id="KW-1185">Reference proteome</keyword>
<evidence type="ECO:0000313" key="19">
    <source>
        <dbReference type="EMBL" id="GAA0139010.1"/>
    </source>
</evidence>
<sequence>MITLSKPLLIVSILRNNGINETLDIGTSYSSQLELIDLRNNQIDAFTQRANYGVQRIMLADNPICTENENTQYCSISQPSTPSYSTPPENCLPAAQCSSPNQLSSPTCKCAYPYQGTLFFRAPSFSNLGLSSNYEALQEYLMKAFQLHKVPVDSVSLRNPSKDLDSYLLIHLEVFPSSGDHFNRTGVVQIGFMLSNQTFKPPNSFGPFFFIGDNYQYFDGAGSGSSSKSKSLGIIIGATVGGIVLVVLLLLAGLYALRQKKRAESATLKNNPFASWDKEKHSGGVPQLTGARSYSFEEIKKYTNNFAEVNVVGSGGYGKVYRGSLPDGHLIAVKRAQQGSMQGALEFKTEIELLSRVHHKNVVTLLGFCFEQGENMLVYEYIPNGTLKDSLSGKSGIRLDWMRRLKIALGAAKGIQYLHDLANPPIIHRDIKSTNILLDDNLTAKVADFGLSKNVGEQDRTHVTTQVKGTMGYLDPEYYMTNQLTEKSDVYSFGVLLLELVTAKPPIDKGKYIVREVKQTMDKTKVLYNLQEILDSNLDSSMPAKSLETFVDVTLRCVEEAGANRPSMADVVKEIERVMVMAGLNPNAESASTSENYGGGGKEYPYGKEDLFAYSGAYAPPHLEPK</sequence>
<dbReference type="InterPro" id="IPR000719">
    <property type="entry name" value="Prot_kinase_dom"/>
</dbReference>
<dbReference type="PROSITE" id="PS50011">
    <property type="entry name" value="PROTEIN_KINASE_DOM"/>
    <property type="match status" value="1"/>
</dbReference>
<keyword evidence="9 16" id="KW-0547">Nucleotide-binding</keyword>
<keyword evidence="13 17" id="KW-0472">Membrane</keyword>
<evidence type="ECO:0000313" key="20">
    <source>
        <dbReference type="Proteomes" id="UP001454036"/>
    </source>
</evidence>
<dbReference type="Gene3D" id="1.10.510.10">
    <property type="entry name" value="Transferase(Phosphotransferase) domain 1"/>
    <property type="match status" value="1"/>
</dbReference>
<evidence type="ECO:0000256" key="6">
    <source>
        <dbReference type="ARBA" id="ARBA00022692"/>
    </source>
</evidence>
<evidence type="ECO:0000256" key="3">
    <source>
        <dbReference type="ARBA" id="ARBA00022527"/>
    </source>
</evidence>
<dbReference type="FunFam" id="1.10.510.10:FF:000453">
    <property type="entry name" value="LRR receptor-like serine/threonine-protein kinase HSL2"/>
    <property type="match status" value="1"/>
</dbReference>
<evidence type="ECO:0000256" key="2">
    <source>
        <dbReference type="ARBA" id="ARBA00012513"/>
    </source>
</evidence>
<keyword evidence="3" id="KW-0723">Serine/threonine-protein kinase</keyword>
<comment type="caution">
    <text evidence="19">The sequence shown here is derived from an EMBL/GenBank/DDBJ whole genome shotgun (WGS) entry which is preliminary data.</text>
</comment>
<dbReference type="PANTHER" id="PTHR45974:SF266">
    <property type="entry name" value="LEUCINE-RICH REPEAT RECEPTOR PROTEIN KINASE HPCA1"/>
    <property type="match status" value="1"/>
</dbReference>
<feature type="domain" description="Protein kinase" evidence="18">
    <location>
        <begin position="306"/>
        <end position="579"/>
    </location>
</feature>
<organism evidence="19 20">
    <name type="scientific">Lithospermum erythrorhizon</name>
    <name type="common">Purple gromwell</name>
    <name type="synonym">Lithospermum officinale var. erythrorhizon</name>
    <dbReference type="NCBI Taxonomy" id="34254"/>
    <lineage>
        <taxon>Eukaryota</taxon>
        <taxon>Viridiplantae</taxon>
        <taxon>Streptophyta</taxon>
        <taxon>Embryophyta</taxon>
        <taxon>Tracheophyta</taxon>
        <taxon>Spermatophyta</taxon>
        <taxon>Magnoliopsida</taxon>
        <taxon>eudicotyledons</taxon>
        <taxon>Gunneridae</taxon>
        <taxon>Pentapetalae</taxon>
        <taxon>asterids</taxon>
        <taxon>lamiids</taxon>
        <taxon>Boraginales</taxon>
        <taxon>Boraginaceae</taxon>
        <taxon>Boraginoideae</taxon>
        <taxon>Lithospermeae</taxon>
        <taxon>Lithospermum</taxon>
    </lineage>
</organism>
<keyword evidence="5" id="KW-0808">Transferase</keyword>
<dbReference type="CDD" id="cd14066">
    <property type="entry name" value="STKc_IRAK"/>
    <property type="match status" value="1"/>
</dbReference>
<evidence type="ECO:0000256" key="7">
    <source>
        <dbReference type="ARBA" id="ARBA00022729"/>
    </source>
</evidence>
<reference evidence="19 20" key="1">
    <citation type="submission" date="2024-01" db="EMBL/GenBank/DDBJ databases">
        <title>The complete chloroplast genome sequence of Lithospermum erythrorhizon: insights into the phylogenetic relationship among Boraginaceae species and the maternal lineages of purple gromwells.</title>
        <authorList>
            <person name="Okada T."/>
            <person name="Watanabe K."/>
        </authorList>
    </citation>
    <scope>NUCLEOTIDE SEQUENCE [LARGE SCALE GENOMIC DNA]</scope>
</reference>
<dbReference type="EMBL" id="BAABME010000050">
    <property type="protein sequence ID" value="GAA0139010.1"/>
    <property type="molecule type" value="Genomic_DNA"/>
</dbReference>
<dbReference type="EC" id="2.7.11.1" evidence="2"/>
<evidence type="ECO:0000256" key="11">
    <source>
        <dbReference type="ARBA" id="ARBA00022840"/>
    </source>
</evidence>
<dbReference type="InterPro" id="IPR001245">
    <property type="entry name" value="Ser-Thr/Tyr_kinase_cat_dom"/>
</dbReference>
<name>A0AAV3NLT5_LITER</name>
<proteinExistence type="predicted"/>
<keyword evidence="14 19" id="KW-0675">Receptor</keyword>
<dbReference type="GO" id="GO:0016020">
    <property type="term" value="C:membrane"/>
    <property type="evidence" value="ECO:0007669"/>
    <property type="project" value="UniProtKB-SubCell"/>
</dbReference>
<keyword evidence="6 17" id="KW-0812">Transmembrane</keyword>
<evidence type="ECO:0000256" key="5">
    <source>
        <dbReference type="ARBA" id="ARBA00022679"/>
    </source>
</evidence>
<dbReference type="InterPro" id="IPR017441">
    <property type="entry name" value="Protein_kinase_ATP_BS"/>
</dbReference>
<evidence type="ECO:0000256" key="15">
    <source>
        <dbReference type="ARBA" id="ARBA00023180"/>
    </source>
</evidence>
<evidence type="ECO:0000256" key="12">
    <source>
        <dbReference type="ARBA" id="ARBA00022989"/>
    </source>
</evidence>
<accession>A0AAV3NLT5</accession>
<dbReference type="PROSITE" id="PS00108">
    <property type="entry name" value="PROTEIN_KINASE_ST"/>
    <property type="match status" value="1"/>
</dbReference>
<dbReference type="Gene3D" id="3.30.200.20">
    <property type="entry name" value="Phosphorylase Kinase, domain 1"/>
    <property type="match status" value="1"/>
</dbReference>
<gene>
    <name evidence="19" type="ORF">LIER_00642</name>
</gene>
<dbReference type="AlphaFoldDB" id="A0AAV3NLT5"/>
<dbReference type="FunFam" id="3.30.200.20:FF:000328">
    <property type="entry name" value="Leucine-rich repeat protein kinase family protein"/>
    <property type="match status" value="1"/>
</dbReference>
<dbReference type="InterPro" id="IPR011009">
    <property type="entry name" value="Kinase-like_dom_sf"/>
</dbReference>
<evidence type="ECO:0000256" key="10">
    <source>
        <dbReference type="ARBA" id="ARBA00022777"/>
    </source>
</evidence>
<feature type="transmembrane region" description="Helical" evidence="17">
    <location>
        <begin position="232"/>
        <end position="257"/>
    </location>
</feature>
<dbReference type="Proteomes" id="UP001454036">
    <property type="component" value="Unassembled WGS sequence"/>
</dbReference>
<keyword evidence="12 17" id="KW-1133">Transmembrane helix</keyword>
<comment type="subcellular location">
    <subcellularLocation>
        <location evidence="1">Membrane</location>
        <topology evidence="1">Single-pass type I membrane protein</topology>
    </subcellularLocation>
</comment>
<evidence type="ECO:0000256" key="4">
    <source>
        <dbReference type="ARBA" id="ARBA00022614"/>
    </source>
</evidence>
<keyword evidence="7" id="KW-0732">Signal</keyword>
<dbReference type="SUPFAM" id="SSF56112">
    <property type="entry name" value="Protein kinase-like (PK-like)"/>
    <property type="match status" value="1"/>
</dbReference>
<dbReference type="PANTHER" id="PTHR45974">
    <property type="entry name" value="RECEPTOR-LIKE PROTEIN 55"/>
    <property type="match status" value="1"/>
</dbReference>
<evidence type="ECO:0000256" key="17">
    <source>
        <dbReference type="SAM" id="Phobius"/>
    </source>
</evidence>
<evidence type="ECO:0000259" key="18">
    <source>
        <dbReference type="PROSITE" id="PS50011"/>
    </source>
</evidence>
<keyword evidence="8" id="KW-0677">Repeat</keyword>
<keyword evidence="4" id="KW-0433">Leucine-rich repeat</keyword>
<dbReference type="GO" id="GO:0005524">
    <property type="term" value="F:ATP binding"/>
    <property type="evidence" value="ECO:0007669"/>
    <property type="project" value="UniProtKB-UniRule"/>
</dbReference>